<organism evidence="4 5">
    <name type="scientific">Wallemia mellicola</name>
    <dbReference type="NCBI Taxonomy" id="1708541"/>
    <lineage>
        <taxon>Eukaryota</taxon>
        <taxon>Fungi</taxon>
        <taxon>Dikarya</taxon>
        <taxon>Basidiomycota</taxon>
        <taxon>Wallemiomycotina</taxon>
        <taxon>Wallemiomycetes</taxon>
        <taxon>Wallemiales</taxon>
        <taxon>Wallemiaceae</taxon>
        <taxon>Wallemia</taxon>
    </lineage>
</organism>
<gene>
    <name evidence="4" type="ORF">E3Q17_03456</name>
    <name evidence="3" type="ORF">E3Q22_03542</name>
</gene>
<keyword evidence="2" id="KW-0378">Hydrolase</keyword>
<comment type="caution">
    <text evidence="4">The sequence shown here is derived from an EMBL/GenBank/DDBJ whole genome shotgun (WGS) entry which is preliminary data.</text>
</comment>
<dbReference type="Pfam" id="PF01546">
    <property type="entry name" value="Peptidase_M20"/>
    <property type="match status" value="1"/>
</dbReference>
<evidence type="ECO:0000256" key="2">
    <source>
        <dbReference type="ARBA" id="ARBA00022801"/>
    </source>
</evidence>
<accession>A0A4T0NL65</accession>
<dbReference type="EMBL" id="SPRC01000046">
    <property type="protein sequence ID" value="TIB76424.1"/>
    <property type="molecule type" value="Genomic_DNA"/>
</dbReference>
<dbReference type="NCBIfam" id="TIGR01879">
    <property type="entry name" value="hydantase"/>
    <property type="match status" value="1"/>
</dbReference>
<name>A0A4T0NL65_9BASI</name>
<dbReference type="PANTHER" id="PTHR32494:SF5">
    <property type="entry name" value="ALLANTOATE AMIDOHYDROLASE"/>
    <property type="match status" value="1"/>
</dbReference>
<dbReference type="CDD" id="cd03884">
    <property type="entry name" value="M20_bAS"/>
    <property type="match status" value="1"/>
</dbReference>
<dbReference type="PIRSF" id="PIRSF001235">
    <property type="entry name" value="Amidase_carbamoylase"/>
    <property type="match status" value="1"/>
</dbReference>
<dbReference type="EMBL" id="SPRH01000049">
    <property type="protein sequence ID" value="TIB97327.1"/>
    <property type="molecule type" value="Genomic_DNA"/>
</dbReference>
<dbReference type="InterPro" id="IPR010158">
    <property type="entry name" value="Amidase_Cbmase"/>
</dbReference>
<dbReference type="Proteomes" id="UP000307169">
    <property type="component" value="Unassembled WGS sequence"/>
</dbReference>
<dbReference type="InterPro" id="IPR002933">
    <property type="entry name" value="Peptidase_M20"/>
</dbReference>
<dbReference type="SUPFAM" id="SSF53187">
    <property type="entry name" value="Zn-dependent exopeptidases"/>
    <property type="match status" value="1"/>
</dbReference>
<dbReference type="AlphaFoldDB" id="A0A4T0NL65"/>
<comment type="similarity">
    <text evidence="1">Belongs to the peptidase M20A family.</text>
</comment>
<evidence type="ECO:0000256" key="1">
    <source>
        <dbReference type="ARBA" id="ARBA00006247"/>
    </source>
</evidence>
<dbReference type="GO" id="GO:0016813">
    <property type="term" value="F:hydrolase activity, acting on carbon-nitrogen (but not peptide) bonds, in linear amidines"/>
    <property type="evidence" value="ECO:0007669"/>
    <property type="project" value="InterPro"/>
</dbReference>
<evidence type="ECO:0000313" key="6">
    <source>
        <dbReference type="Proteomes" id="UP000310685"/>
    </source>
</evidence>
<evidence type="ECO:0000313" key="3">
    <source>
        <dbReference type="EMBL" id="TIB76424.1"/>
    </source>
</evidence>
<dbReference type="Proteomes" id="UP000310685">
    <property type="component" value="Unassembled WGS sequence"/>
</dbReference>
<sequence>MQYETLKINGPRLNATLQETCDEYGTDHRYGDRREETGMCRLALTDADKGIRDWLVNEVTKLGCEVRIDKMGNMFCIRPGRLNSSPIGIGSHLDTQPMGGRYDGILGVQSALEILRTLNETKYETFHPICLINWTNEEGARFPNSLHGSSVYAGILPLEQAHSLKAVIGEGVSTLDELKRINYHGIHECNYKANPLKAYFEYHIEQGHILDESENQMKIGVVHQATCYRWFTLRIKGRESHTGATPFDRRSDSVLTGAQIILTSTEIAKRLEGLFSTGIFEAKPGSVNTTASYVEMSVDLRHESNEILDVLESEVIKTSVDIAKQMKCELEWEKSIRSDVRQFDSEVVRSITKAATDTVGDDKHIPMRTWAGHDCCAVSSTGIPAAMIFCPSRDGITHNPREYTSSDDCATGAQVLLQAVLDYDCKMASRGA</sequence>
<dbReference type="Gene3D" id="3.40.630.10">
    <property type="entry name" value="Zn peptidases"/>
    <property type="match status" value="1"/>
</dbReference>
<dbReference type="SUPFAM" id="SSF55031">
    <property type="entry name" value="Bacterial exopeptidase dimerisation domain"/>
    <property type="match status" value="1"/>
</dbReference>
<evidence type="ECO:0000313" key="4">
    <source>
        <dbReference type="EMBL" id="TIB97327.1"/>
    </source>
</evidence>
<dbReference type="PANTHER" id="PTHR32494">
    <property type="entry name" value="ALLANTOATE DEIMINASE-RELATED"/>
    <property type="match status" value="1"/>
</dbReference>
<protein>
    <submittedName>
        <fullName evidence="4">Beta alanine synthase</fullName>
    </submittedName>
</protein>
<reference evidence="5 6" key="1">
    <citation type="submission" date="2019-03" db="EMBL/GenBank/DDBJ databases">
        <title>Sequencing 25 genomes of Wallemia mellicola.</title>
        <authorList>
            <person name="Gostincar C."/>
        </authorList>
    </citation>
    <scope>NUCLEOTIDE SEQUENCE [LARGE SCALE GENOMIC DNA]</scope>
    <source>
        <strain evidence="4 5">EXF-1262</strain>
        <strain evidence="3 6">EXF-6152</strain>
    </source>
</reference>
<dbReference type="InterPro" id="IPR036264">
    <property type="entry name" value="Bact_exopeptidase_dim_dom"/>
</dbReference>
<proteinExistence type="inferred from homology"/>
<dbReference type="OMA" id="CSSGVWA"/>
<evidence type="ECO:0000313" key="5">
    <source>
        <dbReference type="Proteomes" id="UP000307169"/>
    </source>
</evidence>
<dbReference type="Gene3D" id="3.30.70.360">
    <property type="match status" value="1"/>
</dbReference>